<dbReference type="EMBL" id="CP003740">
    <property type="protein sequence ID" value="AGI67169.1"/>
    <property type="molecule type" value="Genomic_DNA"/>
</dbReference>
<feature type="transmembrane region" description="Helical" evidence="1">
    <location>
        <begin position="12"/>
        <end position="36"/>
    </location>
</feature>
<accession>M9R3F8</accession>
<keyword evidence="1" id="KW-0472">Membrane</keyword>
<evidence type="ECO:0000313" key="3">
    <source>
        <dbReference type="Proteomes" id="UP000005307"/>
    </source>
</evidence>
<dbReference type="RefSeq" id="WP_015499204.1">
    <property type="nucleotide sequence ID" value="NC_020911.1"/>
</dbReference>
<keyword evidence="1" id="KW-0812">Transmembrane</keyword>
<organism evidence="2 3">
    <name type="scientific">Octadecabacter antarcticus 307</name>
    <dbReference type="NCBI Taxonomy" id="391626"/>
    <lineage>
        <taxon>Bacteria</taxon>
        <taxon>Pseudomonadati</taxon>
        <taxon>Pseudomonadota</taxon>
        <taxon>Alphaproteobacteria</taxon>
        <taxon>Rhodobacterales</taxon>
        <taxon>Roseobacteraceae</taxon>
        <taxon>Octadecabacter</taxon>
    </lineage>
</organism>
<feature type="transmembrane region" description="Helical" evidence="1">
    <location>
        <begin position="48"/>
        <end position="67"/>
    </location>
</feature>
<keyword evidence="1" id="KW-1133">Transmembrane helix</keyword>
<name>M9R3F8_9RHOB</name>
<reference evidence="2 3" key="1">
    <citation type="journal article" date="2013" name="PLoS ONE">
        <title>Poles Apart: Arctic and Antarctic Octadecabacter strains Share High Genome Plasticity and a New Type of Xanthorhodopsin.</title>
        <authorList>
            <person name="Vollmers J."/>
            <person name="Voget S."/>
            <person name="Dietrich S."/>
            <person name="Gollnow K."/>
            <person name="Smits M."/>
            <person name="Meyer K."/>
            <person name="Brinkhoff T."/>
            <person name="Simon M."/>
            <person name="Daniel R."/>
        </authorList>
    </citation>
    <scope>NUCLEOTIDE SEQUENCE [LARGE SCALE GENOMIC DNA]</scope>
    <source>
        <strain evidence="2 3">307</strain>
    </source>
</reference>
<sequence>MSNQKTLELIRIYIKSCAIGFVLSAIFVVLMLGFDVMGLGGLVARSDIGFVAVLTMWVLNGVVFAAVQFAYAIMSMADDDDDDDEPRGGHRAPTPVFLAEPIPIRVENTPRRR</sequence>
<protein>
    <submittedName>
        <fullName evidence="2">Uncharacterized protein</fullName>
    </submittedName>
</protein>
<dbReference type="KEGG" id="oat:OAN307_c14940"/>
<evidence type="ECO:0000313" key="2">
    <source>
        <dbReference type="EMBL" id="AGI67169.1"/>
    </source>
</evidence>
<dbReference type="HOGENOM" id="CLU_155158_0_0_5"/>
<dbReference type="Proteomes" id="UP000005307">
    <property type="component" value="Chromosome"/>
</dbReference>
<proteinExistence type="predicted"/>
<dbReference type="STRING" id="391626.OAN307_c14940"/>
<keyword evidence="3" id="KW-1185">Reference proteome</keyword>
<evidence type="ECO:0000256" key="1">
    <source>
        <dbReference type="SAM" id="Phobius"/>
    </source>
</evidence>
<dbReference type="eggNOG" id="ENOG5032YDV">
    <property type="taxonomic scope" value="Bacteria"/>
</dbReference>
<dbReference type="OrthoDB" id="8115457at2"/>
<gene>
    <name evidence="2" type="ORF">OAN307_c14940</name>
</gene>
<dbReference type="AlphaFoldDB" id="M9R3F8"/>